<proteinExistence type="inferred from homology"/>
<evidence type="ECO:0000313" key="7">
    <source>
        <dbReference type="EMBL" id="POM23435.1"/>
    </source>
</evidence>
<reference evidence="7 8" key="1">
    <citation type="journal article" date="2017" name="Chemistry">
        <title>Isolation, Biosynthesis and Chemical Modifications of Rubterolones A-F: Rare Tropolone Alkaloids from Actinomadura sp. 5-2.</title>
        <authorList>
            <person name="Guo H."/>
            <person name="Benndorf R."/>
            <person name="Leichnitz D."/>
            <person name="Klassen J.L."/>
            <person name="Vollmers J."/>
            <person name="Gorls H."/>
            <person name="Steinacker M."/>
            <person name="Weigel C."/>
            <person name="Dahse H.M."/>
            <person name="Kaster A.K."/>
            <person name="de Beer Z.W."/>
            <person name="Poulsen M."/>
            <person name="Beemelmanns C."/>
        </authorList>
    </citation>
    <scope>NUCLEOTIDE SEQUENCE [LARGE SCALE GENOMIC DNA]</scope>
    <source>
        <strain evidence="7 8">5-2</strain>
    </source>
</reference>
<dbReference type="GO" id="GO:0016787">
    <property type="term" value="F:hydrolase activity"/>
    <property type="evidence" value="ECO:0007669"/>
    <property type="project" value="UniProtKB-KW"/>
</dbReference>
<keyword evidence="7" id="KW-0378">Hydrolase</keyword>
<dbReference type="GO" id="GO:0016491">
    <property type="term" value="F:oxidoreductase activity"/>
    <property type="evidence" value="ECO:0007669"/>
    <property type="project" value="UniProtKB-KW"/>
</dbReference>
<keyword evidence="8" id="KW-1185">Reference proteome</keyword>
<evidence type="ECO:0000256" key="1">
    <source>
        <dbReference type="ARBA" id="ARBA00001974"/>
    </source>
</evidence>
<evidence type="ECO:0000256" key="5">
    <source>
        <dbReference type="ARBA" id="ARBA00023002"/>
    </source>
</evidence>
<evidence type="ECO:0000259" key="6">
    <source>
        <dbReference type="Pfam" id="PF00561"/>
    </source>
</evidence>
<comment type="caution">
    <text evidence="7">The sequence shown here is derived from an EMBL/GenBank/DDBJ whole genome shotgun (WGS) entry which is preliminary data.</text>
</comment>
<dbReference type="RefSeq" id="WP_103565055.1">
    <property type="nucleotide sequence ID" value="NZ_MTBP01000003.1"/>
</dbReference>
<comment type="similarity">
    <text evidence="2">Belongs to the GMC oxidoreductase family.</text>
</comment>
<dbReference type="SUPFAM" id="SSF53474">
    <property type="entry name" value="alpha/beta-Hydrolases"/>
    <property type="match status" value="1"/>
</dbReference>
<comment type="cofactor">
    <cofactor evidence="1">
        <name>FAD</name>
        <dbReference type="ChEBI" id="CHEBI:57692"/>
    </cofactor>
</comment>
<dbReference type="InterPro" id="IPR029058">
    <property type="entry name" value="AB_hydrolase_fold"/>
</dbReference>
<sequence length="370" mass="41869">MRRRIARYTHEGVRDAEIAVHPFSTDDGLGLTLTRFHRSDCDDVVLLLHGLPASSDMFYMPEHGNLVNFLLDHGHTDVWALDFRMSNRLPYNGESHAFSLDDIALYDHPAALAELRRHVGDRRVHVIGQCLGSVSFFMSMAAGLAQGVTSVVSNSVSLVTRVPSWSRLKLRFGPPVVEYGLGTSVLSAYANTARFLDRNWALSRLVSLFHHECRNRDCHMVSFMWGSGRPAMFYDHDSLAPETHERWADLFPVTGLSYYRHIHKMVEAGHAVKNRPGDAAYRALPDDYLSAAGDRLPPCLFLTGDHNRVFTDSNIVAHRLLDRRTPGRHTLKILPRYSHVDPIVGRHADRDVFPVMLEHLRAHGRERQAV</sequence>
<organism evidence="7 8">
    <name type="scientific">Actinomadura rubteroloni</name>
    <dbReference type="NCBI Taxonomy" id="1926885"/>
    <lineage>
        <taxon>Bacteria</taxon>
        <taxon>Bacillati</taxon>
        <taxon>Actinomycetota</taxon>
        <taxon>Actinomycetes</taxon>
        <taxon>Streptosporangiales</taxon>
        <taxon>Thermomonosporaceae</taxon>
        <taxon>Actinomadura</taxon>
    </lineage>
</organism>
<feature type="domain" description="AB hydrolase-1" evidence="6">
    <location>
        <begin position="44"/>
        <end position="311"/>
    </location>
</feature>
<dbReference type="InterPro" id="IPR000073">
    <property type="entry name" value="AB_hydrolase_1"/>
</dbReference>
<dbReference type="Gene3D" id="3.40.50.1820">
    <property type="entry name" value="alpha/beta hydrolase"/>
    <property type="match status" value="1"/>
</dbReference>
<evidence type="ECO:0000256" key="2">
    <source>
        <dbReference type="ARBA" id="ARBA00010790"/>
    </source>
</evidence>
<dbReference type="AlphaFoldDB" id="A0A2P4UEF5"/>
<accession>A0A2P4UEF5</accession>
<evidence type="ECO:0000256" key="3">
    <source>
        <dbReference type="ARBA" id="ARBA00022630"/>
    </source>
</evidence>
<dbReference type="Proteomes" id="UP000242367">
    <property type="component" value="Unassembled WGS sequence"/>
</dbReference>
<protein>
    <submittedName>
        <fullName evidence="7">Alpha/beta hydrolase family protein</fullName>
    </submittedName>
</protein>
<gene>
    <name evidence="7" type="ORF">BTM25_45880</name>
</gene>
<keyword evidence="3" id="KW-0285">Flavoprotein</keyword>
<evidence type="ECO:0000256" key="4">
    <source>
        <dbReference type="ARBA" id="ARBA00022827"/>
    </source>
</evidence>
<dbReference type="Pfam" id="PF00561">
    <property type="entry name" value="Abhydrolase_1"/>
    <property type="match status" value="1"/>
</dbReference>
<name>A0A2P4UEF5_9ACTN</name>
<keyword evidence="5" id="KW-0560">Oxidoreductase</keyword>
<dbReference type="EMBL" id="MTBP01000003">
    <property type="protein sequence ID" value="POM23435.1"/>
    <property type="molecule type" value="Genomic_DNA"/>
</dbReference>
<keyword evidence="4" id="KW-0274">FAD</keyword>
<dbReference type="PANTHER" id="PTHR47470">
    <property type="entry name" value="CHOLESTEROL OXIDASE"/>
    <property type="match status" value="1"/>
</dbReference>
<dbReference type="InterPro" id="IPR052542">
    <property type="entry name" value="Cholesterol_Oxidase"/>
</dbReference>
<evidence type="ECO:0000313" key="8">
    <source>
        <dbReference type="Proteomes" id="UP000242367"/>
    </source>
</evidence>
<dbReference type="PANTHER" id="PTHR47470:SF1">
    <property type="entry name" value="FAD-DEPENDENT OXIDOREDUCTASE 2 FAD BINDING DOMAIN-CONTAINING PROTEIN"/>
    <property type="match status" value="1"/>
</dbReference>